<evidence type="ECO:0000256" key="6">
    <source>
        <dbReference type="ARBA" id="ARBA00023136"/>
    </source>
</evidence>
<feature type="transmembrane region" description="Helical" evidence="7">
    <location>
        <begin position="278"/>
        <end position="297"/>
    </location>
</feature>
<dbReference type="PROSITE" id="PS50928">
    <property type="entry name" value="ABC_TM1"/>
    <property type="match status" value="1"/>
</dbReference>
<feature type="compositionally biased region" description="Low complexity" evidence="8">
    <location>
        <begin position="1"/>
        <end position="25"/>
    </location>
</feature>
<dbReference type="GO" id="GO:0005886">
    <property type="term" value="C:plasma membrane"/>
    <property type="evidence" value="ECO:0007669"/>
    <property type="project" value="UniProtKB-SubCell"/>
</dbReference>
<accession>A0A2K1SUQ9</accession>
<evidence type="ECO:0000256" key="5">
    <source>
        <dbReference type="ARBA" id="ARBA00022989"/>
    </source>
</evidence>
<evidence type="ECO:0000313" key="10">
    <source>
        <dbReference type="EMBL" id="PNS43248.1"/>
    </source>
</evidence>
<comment type="caution">
    <text evidence="10">The sequence shown here is derived from an EMBL/GenBank/DDBJ whole genome shotgun (WGS) entry which is preliminary data.</text>
</comment>
<dbReference type="AlphaFoldDB" id="A0A2K1SUQ9"/>
<feature type="transmembrane region" description="Helical" evidence="7">
    <location>
        <begin position="378"/>
        <end position="401"/>
    </location>
</feature>
<keyword evidence="2 7" id="KW-0813">Transport</keyword>
<evidence type="ECO:0000256" key="8">
    <source>
        <dbReference type="SAM" id="MobiDB-lite"/>
    </source>
</evidence>
<evidence type="ECO:0000256" key="3">
    <source>
        <dbReference type="ARBA" id="ARBA00022475"/>
    </source>
</evidence>
<dbReference type="InterPro" id="IPR045621">
    <property type="entry name" value="BPD_transp_1_N"/>
</dbReference>
<evidence type="ECO:0000256" key="7">
    <source>
        <dbReference type="RuleBase" id="RU363032"/>
    </source>
</evidence>
<dbReference type="RefSeq" id="WP_103084738.1">
    <property type="nucleotide sequence ID" value="NZ_MNLH01000003.1"/>
</dbReference>
<keyword evidence="4 7" id="KW-0812">Transmembrane</keyword>
<evidence type="ECO:0000259" key="9">
    <source>
        <dbReference type="PROSITE" id="PS50928"/>
    </source>
</evidence>
<evidence type="ECO:0000313" key="11">
    <source>
        <dbReference type="Proteomes" id="UP000236146"/>
    </source>
</evidence>
<feature type="transmembrane region" description="Helical" evidence="7">
    <location>
        <begin position="232"/>
        <end position="258"/>
    </location>
</feature>
<evidence type="ECO:0000256" key="4">
    <source>
        <dbReference type="ARBA" id="ARBA00022692"/>
    </source>
</evidence>
<feature type="domain" description="ABC transmembrane type-1" evidence="9">
    <location>
        <begin position="196"/>
        <end position="401"/>
    </location>
</feature>
<feature type="region of interest" description="Disordered" evidence="8">
    <location>
        <begin position="1"/>
        <end position="30"/>
    </location>
</feature>
<evidence type="ECO:0000256" key="2">
    <source>
        <dbReference type="ARBA" id="ARBA00022448"/>
    </source>
</evidence>
<feature type="transmembrane region" description="Helical" evidence="7">
    <location>
        <begin position="336"/>
        <end position="358"/>
    </location>
</feature>
<dbReference type="InterPro" id="IPR035906">
    <property type="entry name" value="MetI-like_sf"/>
</dbReference>
<keyword evidence="5 7" id="KW-1133">Transmembrane helix</keyword>
<gene>
    <name evidence="10" type="ORF">BFS05_04205</name>
</gene>
<dbReference type="Pfam" id="PF00528">
    <property type="entry name" value="BPD_transp_1"/>
    <property type="match status" value="1"/>
</dbReference>
<dbReference type="Proteomes" id="UP000236146">
    <property type="component" value="Unassembled WGS sequence"/>
</dbReference>
<dbReference type="PANTHER" id="PTHR43163:SF6">
    <property type="entry name" value="DIPEPTIDE TRANSPORT SYSTEM PERMEASE PROTEIN DPPB-RELATED"/>
    <property type="match status" value="1"/>
</dbReference>
<dbReference type="EMBL" id="MNLH01000003">
    <property type="protein sequence ID" value="PNS43248.1"/>
    <property type="molecule type" value="Genomic_DNA"/>
</dbReference>
<dbReference type="OrthoDB" id="4695618at2"/>
<evidence type="ECO:0000256" key="1">
    <source>
        <dbReference type="ARBA" id="ARBA00004651"/>
    </source>
</evidence>
<dbReference type="Pfam" id="PF19300">
    <property type="entry name" value="BPD_transp_1_N"/>
    <property type="match status" value="2"/>
</dbReference>
<dbReference type="SUPFAM" id="SSF161098">
    <property type="entry name" value="MetI-like"/>
    <property type="match status" value="1"/>
</dbReference>
<feature type="transmembrane region" description="Helical" evidence="7">
    <location>
        <begin position="196"/>
        <end position="220"/>
    </location>
</feature>
<dbReference type="CDD" id="cd06261">
    <property type="entry name" value="TM_PBP2"/>
    <property type="match status" value="1"/>
</dbReference>
<reference evidence="10 11" key="1">
    <citation type="submission" date="2016-10" db="EMBL/GenBank/DDBJ databases">
        <authorList>
            <person name="Varghese N."/>
        </authorList>
    </citation>
    <scope>NUCLEOTIDE SEQUENCE [LARGE SCALE GENOMIC DNA]</scope>
    <source>
        <strain evidence="10 11">KA00225</strain>
    </source>
</reference>
<comment type="similarity">
    <text evidence="7">Belongs to the binding-protein-dependent transport system permease family.</text>
</comment>
<feature type="transmembrane region" description="Helical" evidence="7">
    <location>
        <begin position="72"/>
        <end position="92"/>
    </location>
</feature>
<dbReference type="InterPro" id="IPR000515">
    <property type="entry name" value="MetI-like"/>
</dbReference>
<name>A0A2K1SUQ9_GARVA</name>
<keyword evidence="3" id="KW-1003">Cell membrane</keyword>
<dbReference type="Gene3D" id="1.10.3720.10">
    <property type="entry name" value="MetI-like"/>
    <property type="match status" value="1"/>
</dbReference>
<organism evidence="10 11">
    <name type="scientific">Gardnerella vaginalis</name>
    <dbReference type="NCBI Taxonomy" id="2702"/>
    <lineage>
        <taxon>Bacteria</taxon>
        <taxon>Bacillati</taxon>
        <taxon>Actinomycetota</taxon>
        <taxon>Actinomycetes</taxon>
        <taxon>Bifidobacteriales</taxon>
        <taxon>Bifidobacteriaceae</taxon>
        <taxon>Gardnerella</taxon>
    </lineage>
</organism>
<dbReference type="GO" id="GO:0055085">
    <property type="term" value="P:transmembrane transport"/>
    <property type="evidence" value="ECO:0007669"/>
    <property type="project" value="InterPro"/>
</dbReference>
<keyword evidence="6 7" id="KW-0472">Membrane</keyword>
<proteinExistence type="inferred from homology"/>
<sequence>MRYKENISNSDTKNSNSNTKTISDKQNVNNTQKNNMQQNISNSSNKESAQNSRIISKTVDFLTFLIKRSASAVLVLTLIAVVLFLIFFMLPANPAQLACGKPCTPERLARVSAFMGTDAPWYEQLGNYIRGIFFGREFGTNSASSGISAAGAAVGAAGSAAGAASSAGAAIICSSPCLGWSFTLNEPVTDLIMSRFTVTASLAIGAALLWVIIGVVTGVISASKEGSLFDRAFRALSSIGISSPAYLIGMLAILAFAVYLPIFPTGGYVNFSDNPLGWLQHLLLPWIVLALLNAAYYTRLTRAHMLDELQQDYMRTALAKGMPRTKVITRHALPNVMLPVLTMFGLDLGGLLGGAVITERVFSMQGLGSLLLDSVKNLDLQVLVGVTLFAAALVIVANLIVDICYRFVDPRAAVC</sequence>
<protein>
    <submittedName>
        <fullName evidence="10">Peptide ABC transporter permease</fullName>
    </submittedName>
</protein>
<dbReference type="PANTHER" id="PTHR43163">
    <property type="entry name" value="DIPEPTIDE TRANSPORT SYSTEM PERMEASE PROTEIN DPPB-RELATED"/>
    <property type="match status" value="1"/>
</dbReference>
<comment type="subcellular location">
    <subcellularLocation>
        <location evidence="1 7">Cell membrane</location>
        <topology evidence="1 7">Multi-pass membrane protein</topology>
    </subcellularLocation>
</comment>